<dbReference type="RefSeq" id="WP_188963831.1">
    <property type="nucleotide sequence ID" value="NZ_BMOE01000010.1"/>
</dbReference>
<evidence type="ECO:0000313" key="5">
    <source>
        <dbReference type="EMBL" id="GGJ81705.1"/>
    </source>
</evidence>
<keyword evidence="6" id="KW-1185">Reference proteome</keyword>
<evidence type="ECO:0008006" key="7">
    <source>
        <dbReference type="Google" id="ProtNLM"/>
    </source>
</evidence>
<comment type="caution">
    <text evidence="5">The sequence shown here is derived from an EMBL/GenBank/DDBJ whole genome shotgun (WGS) entry which is preliminary data.</text>
</comment>
<evidence type="ECO:0000313" key="6">
    <source>
        <dbReference type="Proteomes" id="UP000635726"/>
    </source>
</evidence>
<dbReference type="Pfam" id="PF18353">
    <property type="entry name" value="PG_isomerase_N"/>
    <property type="match status" value="1"/>
</dbReference>
<dbReference type="InterPro" id="IPR041001">
    <property type="entry name" value="PG_isomerase_N"/>
</dbReference>
<dbReference type="SUPFAM" id="SSF53697">
    <property type="entry name" value="SIS domain"/>
    <property type="match status" value="1"/>
</dbReference>
<comment type="similarity">
    <text evidence="1">Belongs to the PGI/PMI family.</text>
</comment>
<dbReference type="Gene3D" id="3.40.50.10490">
    <property type="entry name" value="Glucose-6-phosphate isomerase like protein, domain 1"/>
    <property type="match status" value="1"/>
</dbReference>
<dbReference type="Pfam" id="PF10432">
    <property type="entry name" value="bact-PGI_C"/>
    <property type="match status" value="1"/>
</dbReference>
<dbReference type="GO" id="GO:1901135">
    <property type="term" value="P:carbohydrate derivative metabolic process"/>
    <property type="evidence" value="ECO:0007669"/>
    <property type="project" value="InterPro"/>
</dbReference>
<feature type="domain" description="Phosphoglucose isomerase N-terminal" evidence="4">
    <location>
        <begin position="4"/>
        <end position="119"/>
    </location>
</feature>
<dbReference type="InterPro" id="IPR046348">
    <property type="entry name" value="SIS_dom_sf"/>
</dbReference>
<dbReference type="Gene3D" id="3.40.50.10920">
    <property type="match status" value="1"/>
</dbReference>
<organism evidence="5 6">
    <name type="scientific">Deinococcus aquiradiocola</name>
    <dbReference type="NCBI Taxonomy" id="393059"/>
    <lineage>
        <taxon>Bacteria</taxon>
        <taxon>Thermotogati</taxon>
        <taxon>Deinococcota</taxon>
        <taxon>Deinococci</taxon>
        <taxon>Deinococcales</taxon>
        <taxon>Deinococcaceae</taxon>
        <taxon>Deinococcus</taxon>
    </lineage>
</organism>
<dbReference type="GO" id="GO:0005975">
    <property type="term" value="P:carbohydrate metabolic process"/>
    <property type="evidence" value="ECO:0007669"/>
    <property type="project" value="InterPro"/>
</dbReference>
<protein>
    <recommendedName>
        <fullName evidence="7">Phosphosugar isomerase</fullName>
    </recommendedName>
</protein>
<dbReference type="AlphaFoldDB" id="A0A917USC1"/>
<dbReference type="EMBL" id="BMOE01000010">
    <property type="protein sequence ID" value="GGJ81705.1"/>
    <property type="molecule type" value="Genomic_DNA"/>
</dbReference>
<gene>
    <name evidence="5" type="ORF">GCM10008939_27060</name>
</gene>
<dbReference type="InterPro" id="IPR019490">
    <property type="entry name" value="Glu6P/Mann6P_isomerase_C"/>
</dbReference>
<sequence>MSIFTQLTHLPGSYQGPDRTLEGPFGLLGLGEASLAARLCEDFAQATLTRSGTQLVLNSPETQAAADDFAALAEVSGVNVVRAGQGEGRRFDLDRLGYLAPGGVLGTYHLAQYVAYATGHADEARQAEALITALRDRCVPEIEEGNPARELAWSLWGRAPLLLAPVGEGALIEVWQGLLARIGKVLSVPVEHEPLYTVTGAFEARHERGDGRLALILGDEDHEMSLCREVLETRIDEVTLVPFPEGSSGYAGALAMWYFAAWTAAYLAEREGVSPEDSPALVQVLATLVTGTLVTGTPGEDLN</sequence>
<dbReference type="Proteomes" id="UP000635726">
    <property type="component" value="Unassembled WGS sequence"/>
</dbReference>
<dbReference type="GO" id="GO:0097367">
    <property type="term" value="F:carbohydrate derivative binding"/>
    <property type="evidence" value="ECO:0007669"/>
    <property type="project" value="InterPro"/>
</dbReference>
<proteinExistence type="inferred from homology"/>
<evidence type="ECO:0000259" key="4">
    <source>
        <dbReference type="Pfam" id="PF18353"/>
    </source>
</evidence>
<feature type="domain" description="Bifunctional glucose-6-phosphate/mannose-6-phosphate isomerase C-terminal" evidence="3">
    <location>
        <begin position="146"/>
        <end position="281"/>
    </location>
</feature>
<accession>A0A917USC1</accession>
<name>A0A917USC1_9DEIO</name>
<evidence type="ECO:0000256" key="2">
    <source>
        <dbReference type="ARBA" id="ARBA00023235"/>
    </source>
</evidence>
<reference evidence="5" key="2">
    <citation type="submission" date="2020-09" db="EMBL/GenBank/DDBJ databases">
        <authorList>
            <person name="Sun Q."/>
            <person name="Ohkuma M."/>
        </authorList>
    </citation>
    <scope>NUCLEOTIDE SEQUENCE</scope>
    <source>
        <strain evidence="5">JCM 14371</strain>
    </source>
</reference>
<reference evidence="5" key="1">
    <citation type="journal article" date="2014" name="Int. J. Syst. Evol. Microbiol.">
        <title>Complete genome sequence of Corynebacterium casei LMG S-19264T (=DSM 44701T), isolated from a smear-ripened cheese.</title>
        <authorList>
            <consortium name="US DOE Joint Genome Institute (JGI-PGF)"/>
            <person name="Walter F."/>
            <person name="Albersmeier A."/>
            <person name="Kalinowski J."/>
            <person name="Ruckert C."/>
        </authorList>
    </citation>
    <scope>NUCLEOTIDE SEQUENCE</scope>
    <source>
        <strain evidence="5">JCM 14371</strain>
    </source>
</reference>
<dbReference type="GO" id="GO:0004476">
    <property type="term" value="F:mannose-6-phosphate isomerase activity"/>
    <property type="evidence" value="ECO:0007669"/>
    <property type="project" value="InterPro"/>
</dbReference>
<keyword evidence="2" id="KW-0413">Isomerase</keyword>
<dbReference type="GO" id="GO:0004347">
    <property type="term" value="F:glucose-6-phosphate isomerase activity"/>
    <property type="evidence" value="ECO:0007669"/>
    <property type="project" value="InterPro"/>
</dbReference>
<evidence type="ECO:0000256" key="1">
    <source>
        <dbReference type="ARBA" id="ARBA00010523"/>
    </source>
</evidence>
<evidence type="ECO:0000259" key="3">
    <source>
        <dbReference type="Pfam" id="PF10432"/>
    </source>
</evidence>